<keyword evidence="2 7" id="KW-0328">Glycosyltransferase</keyword>
<evidence type="ECO:0000313" key="9">
    <source>
        <dbReference type="Proteomes" id="UP000657918"/>
    </source>
</evidence>
<reference evidence="8 9" key="1">
    <citation type="submission" date="2020-10" db="EMBL/GenBank/DDBJ databases">
        <title>Plant Genome Project.</title>
        <authorList>
            <person name="Zhang R.-G."/>
        </authorList>
    </citation>
    <scope>NUCLEOTIDE SEQUENCE [LARGE SCALE GENOMIC DNA]</scope>
    <source>
        <strain evidence="8">FAFU-HL-1</strain>
        <tissue evidence="8">Leaf</tissue>
    </source>
</reference>
<organism evidence="8 9">
    <name type="scientific">Salix dunnii</name>
    <dbReference type="NCBI Taxonomy" id="1413687"/>
    <lineage>
        <taxon>Eukaryota</taxon>
        <taxon>Viridiplantae</taxon>
        <taxon>Streptophyta</taxon>
        <taxon>Embryophyta</taxon>
        <taxon>Tracheophyta</taxon>
        <taxon>Spermatophyta</taxon>
        <taxon>Magnoliopsida</taxon>
        <taxon>eudicotyledons</taxon>
        <taxon>Gunneridae</taxon>
        <taxon>Pentapetalae</taxon>
        <taxon>rosids</taxon>
        <taxon>fabids</taxon>
        <taxon>Malpighiales</taxon>
        <taxon>Salicaceae</taxon>
        <taxon>Saliceae</taxon>
        <taxon>Salix</taxon>
    </lineage>
</organism>
<dbReference type="EMBL" id="JADGMS010000001">
    <property type="protein sequence ID" value="KAF9688819.1"/>
    <property type="molecule type" value="Genomic_DNA"/>
</dbReference>
<keyword evidence="4 7" id="KW-0333">Golgi apparatus</keyword>
<dbReference type="Pfam" id="PF03254">
    <property type="entry name" value="XG_FTase"/>
    <property type="match status" value="1"/>
</dbReference>
<evidence type="ECO:0000256" key="4">
    <source>
        <dbReference type="ARBA" id="ARBA00023034"/>
    </source>
</evidence>
<keyword evidence="9" id="KW-1185">Reference proteome</keyword>
<dbReference type="GO" id="GO:0032580">
    <property type="term" value="C:Golgi cisterna membrane"/>
    <property type="evidence" value="ECO:0007669"/>
    <property type="project" value="UniProtKB-SubCell"/>
</dbReference>
<comment type="subcellular location">
    <subcellularLocation>
        <location evidence="7">Golgi apparatus</location>
        <location evidence="7">Golgi stack membrane</location>
        <topology evidence="7">Single-pass type II membrane protein</topology>
    </subcellularLocation>
</comment>
<evidence type="ECO:0000256" key="2">
    <source>
        <dbReference type="ARBA" id="ARBA00022676"/>
    </source>
</evidence>
<comment type="caution">
    <text evidence="8">The sequence shown here is derived from an EMBL/GenBank/DDBJ whole genome shotgun (WGS) entry which is preliminary data.</text>
</comment>
<evidence type="ECO:0000256" key="5">
    <source>
        <dbReference type="ARBA" id="ARBA00023180"/>
    </source>
</evidence>
<evidence type="ECO:0000256" key="3">
    <source>
        <dbReference type="ARBA" id="ARBA00022679"/>
    </source>
</evidence>
<dbReference type="PANTHER" id="PTHR31889">
    <property type="entry name" value="FUCOSYLTRANSFERASE 2-RELATED"/>
    <property type="match status" value="1"/>
</dbReference>
<gene>
    <name evidence="8" type="ORF">SADUNF_Sadunf01G0027700</name>
</gene>
<protein>
    <recommendedName>
        <fullName evidence="7">Fucosyltransferase</fullName>
        <ecNumber evidence="7">2.4.1.-</ecNumber>
    </recommendedName>
</protein>
<dbReference type="Proteomes" id="UP000657918">
    <property type="component" value="Unassembled WGS sequence"/>
</dbReference>
<evidence type="ECO:0000256" key="7">
    <source>
        <dbReference type="RuleBase" id="RU367004"/>
    </source>
</evidence>
<dbReference type="GO" id="GO:0071555">
    <property type="term" value="P:cell wall organization"/>
    <property type="evidence" value="ECO:0007669"/>
    <property type="project" value="UniProtKB-UniRule"/>
</dbReference>
<dbReference type="GO" id="GO:0008107">
    <property type="term" value="F:galactoside 2-alpha-L-fucosyltransferase activity"/>
    <property type="evidence" value="ECO:0007669"/>
    <property type="project" value="InterPro"/>
</dbReference>
<proteinExistence type="inferred from homology"/>
<name>A0A835NA13_9ROSI</name>
<comment type="similarity">
    <text evidence="1 7">Belongs to the glycosyltransferase 37 family.</text>
</comment>
<dbReference type="GO" id="GO:0042546">
    <property type="term" value="P:cell wall biogenesis"/>
    <property type="evidence" value="ECO:0007669"/>
    <property type="project" value="InterPro"/>
</dbReference>
<dbReference type="GO" id="GO:0009969">
    <property type="term" value="P:xyloglucan biosynthetic process"/>
    <property type="evidence" value="ECO:0007669"/>
    <property type="project" value="TreeGrafter"/>
</dbReference>
<keyword evidence="3 7" id="KW-0808">Transferase</keyword>
<dbReference type="InterPro" id="IPR004938">
    <property type="entry name" value="XG_FTase"/>
</dbReference>
<sequence>MKTKDHFVSDVNFLTHLSVKFEKFKYLYKNLPLFPFSNCLQAGADPLLSKLRHPEIMEIFSGLHGEKLGPIISKKFKTFLVSCLVFLPTLLLVQEMIPAINLPAWIPPPGILVLSLCPEGKAPARSSRYTRTYPSPSRNQTSKAILSTSLYSGYYQKMHTMYRAKPTATGEAIGVYQPSHEEYQHVGDNMHNMKAWAEIYLSLCDALVTRSSSTFGHVAHGFAGLKPWILRKPGKVNPACLRAISMEPCCHYHPRLGCKTRNKVNVCCRFRAHQF</sequence>
<dbReference type="EC" id="2.4.1.-" evidence="7"/>
<evidence type="ECO:0000313" key="8">
    <source>
        <dbReference type="EMBL" id="KAF9688819.1"/>
    </source>
</evidence>
<dbReference type="PANTHER" id="PTHR31889:SF52">
    <property type="entry name" value="FUCOSYLTRANSFERASE"/>
    <property type="match status" value="1"/>
</dbReference>
<evidence type="ECO:0000256" key="1">
    <source>
        <dbReference type="ARBA" id="ARBA00010481"/>
    </source>
</evidence>
<keyword evidence="6 7" id="KW-0961">Cell wall biogenesis/degradation</keyword>
<accession>A0A835NA13</accession>
<dbReference type="AlphaFoldDB" id="A0A835NA13"/>
<keyword evidence="5" id="KW-0325">Glycoprotein</keyword>
<dbReference type="OrthoDB" id="428346at2759"/>
<comment type="function">
    <text evidence="7">May be involved in cell wall biosynthesis.</text>
</comment>
<evidence type="ECO:0000256" key="6">
    <source>
        <dbReference type="ARBA" id="ARBA00023316"/>
    </source>
</evidence>